<name>A0AAE0JBV5_9PEZI</name>
<dbReference type="GeneID" id="87859752"/>
<evidence type="ECO:0000313" key="1">
    <source>
        <dbReference type="EMBL" id="KAK3340445.1"/>
    </source>
</evidence>
<reference evidence="1" key="1">
    <citation type="journal article" date="2023" name="Mol. Phylogenet. Evol.">
        <title>Genome-scale phylogeny and comparative genomics of the fungal order Sordariales.</title>
        <authorList>
            <person name="Hensen N."/>
            <person name="Bonometti L."/>
            <person name="Westerberg I."/>
            <person name="Brannstrom I.O."/>
            <person name="Guillou S."/>
            <person name="Cros-Aarteil S."/>
            <person name="Calhoun S."/>
            <person name="Haridas S."/>
            <person name="Kuo A."/>
            <person name="Mondo S."/>
            <person name="Pangilinan J."/>
            <person name="Riley R."/>
            <person name="LaButti K."/>
            <person name="Andreopoulos B."/>
            <person name="Lipzen A."/>
            <person name="Chen C."/>
            <person name="Yan M."/>
            <person name="Daum C."/>
            <person name="Ng V."/>
            <person name="Clum A."/>
            <person name="Steindorff A."/>
            <person name="Ohm R.A."/>
            <person name="Martin F."/>
            <person name="Silar P."/>
            <person name="Natvig D.O."/>
            <person name="Lalanne C."/>
            <person name="Gautier V."/>
            <person name="Ament-Velasquez S.L."/>
            <person name="Kruys A."/>
            <person name="Hutchinson M.I."/>
            <person name="Powell A.J."/>
            <person name="Barry K."/>
            <person name="Miller A.N."/>
            <person name="Grigoriev I.V."/>
            <person name="Debuchy R."/>
            <person name="Gladieux P."/>
            <person name="Hiltunen Thoren M."/>
            <person name="Johannesson H."/>
        </authorList>
    </citation>
    <scope>NUCLEOTIDE SEQUENCE</scope>
    <source>
        <strain evidence="1">CBS 560.94</strain>
    </source>
</reference>
<keyword evidence="2" id="KW-1185">Reference proteome</keyword>
<accession>A0AAE0JBV5</accession>
<dbReference type="Proteomes" id="UP001278500">
    <property type="component" value="Unassembled WGS sequence"/>
</dbReference>
<dbReference type="RefSeq" id="XP_062679387.1">
    <property type="nucleotide sequence ID" value="XM_062822598.1"/>
</dbReference>
<dbReference type="EMBL" id="JAUEPP010000006">
    <property type="protein sequence ID" value="KAK3340445.1"/>
    <property type="molecule type" value="Genomic_DNA"/>
</dbReference>
<organism evidence="1 2">
    <name type="scientific">Neurospora tetraspora</name>
    <dbReference type="NCBI Taxonomy" id="94610"/>
    <lineage>
        <taxon>Eukaryota</taxon>
        <taxon>Fungi</taxon>
        <taxon>Dikarya</taxon>
        <taxon>Ascomycota</taxon>
        <taxon>Pezizomycotina</taxon>
        <taxon>Sordariomycetes</taxon>
        <taxon>Sordariomycetidae</taxon>
        <taxon>Sordariales</taxon>
        <taxon>Sordariaceae</taxon>
        <taxon>Neurospora</taxon>
    </lineage>
</organism>
<gene>
    <name evidence="1" type="ORF">B0H65DRAFT_259392</name>
</gene>
<evidence type="ECO:0000313" key="2">
    <source>
        <dbReference type="Proteomes" id="UP001278500"/>
    </source>
</evidence>
<reference evidence="1" key="2">
    <citation type="submission" date="2023-06" db="EMBL/GenBank/DDBJ databases">
        <authorList>
            <consortium name="Lawrence Berkeley National Laboratory"/>
            <person name="Haridas S."/>
            <person name="Hensen N."/>
            <person name="Bonometti L."/>
            <person name="Westerberg I."/>
            <person name="Brannstrom I.O."/>
            <person name="Guillou S."/>
            <person name="Cros-Aarteil S."/>
            <person name="Calhoun S."/>
            <person name="Kuo A."/>
            <person name="Mondo S."/>
            <person name="Pangilinan J."/>
            <person name="Riley R."/>
            <person name="Labutti K."/>
            <person name="Andreopoulos B."/>
            <person name="Lipzen A."/>
            <person name="Chen C."/>
            <person name="Yanf M."/>
            <person name="Daum C."/>
            <person name="Ng V."/>
            <person name="Clum A."/>
            <person name="Steindorff A."/>
            <person name="Ohm R."/>
            <person name="Martin F."/>
            <person name="Silar P."/>
            <person name="Natvig D."/>
            <person name="Lalanne C."/>
            <person name="Gautier V."/>
            <person name="Ament-Velasquez S.L."/>
            <person name="Kruys A."/>
            <person name="Hutchinson M.I."/>
            <person name="Powell A.J."/>
            <person name="Barry K."/>
            <person name="Miller A.N."/>
            <person name="Grigoriev I.V."/>
            <person name="Debuchy R."/>
            <person name="Gladieux P."/>
            <person name="Thoren M.H."/>
            <person name="Johannesson H."/>
        </authorList>
    </citation>
    <scope>NUCLEOTIDE SEQUENCE</scope>
    <source>
        <strain evidence="1">CBS 560.94</strain>
    </source>
</reference>
<proteinExistence type="predicted"/>
<protein>
    <submittedName>
        <fullName evidence="1">Uncharacterized protein</fullName>
    </submittedName>
</protein>
<dbReference type="AlphaFoldDB" id="A0AAE0JBV5"/>
<sequence>MRRKQGGSGRTATRLASWVVSRTSKARVRSTEQQRKRSPFVIMSGPQGRLKSKREITLDKTLALIGWVFKDRAIAYRVSTTEAHLFCQFHTSCLGADIRKNWRTRTFPFGIDSLKLFPVTY</sequence>
<comment type="caution">
    <text evidence="1">The sequence shown here is derived from an EMBL/GenBank/DDBJ whole genome shotgun (WGS) entry which is preliminary data.</text>
</comment>